<name>A0ABD5FB06_ENTAV</name>
<dbReference type="EMBL" id="JARPWY010000051">
    <property type="protein sequence ID" value="MDT2515709.1"/>
    <property type="molecule type" value="Genomic_DNA"/>
</dbReference>
<dbReference type="AlphaFoldDB" id="A0ABD5FB06"/>
<sequence length="94" mass="10531">MEYKNTKTGVTFSSPFVISGGDWIRIDGEPVTNSIVSEKTQTVAEPEKDDTANIASDDLADVTKKEIMQELDAMKIKYDPRAKKQELYDLMIGE</sequence>
<organism evidence="1 2">
    <name type="scientific">Enterococcus avium</name>
    <name type="common">Streptococcus avium</name>
    <dbReference type="NCBI Taxonomy" id="33945"/>
    <lineage>
        <taxon>Bacteria</taxon>
        <taxon>Bacillati</taxon>
        <taxon>Bacillota</taxon>
        <taxon>Bacilli</taxon>
        <taxon>Lactobacillales</taxon>
        <taxon>Enterococcaceae</taxon>
        <taxon>Enterococcus</taxon>
    </lineage>
</organism>
<reference evidence="1 2" key="1">
    <citation type="submission" date="2023-03" db="EMBL/GenBank/DDBJ databases">
        <authorList>
            <person name="Shen W."/>
            <person name="Cai J."/>
        </authorList>
    </citation>
    <scope>NUCLEOTIDE SEQUENCE [LARGE SCALE GENOMIC DNA]</scope>
    <source>
        <strain evidence="1 2">Y2</strain>
    </source>
</reference>
<proteinExistence type="predicted"/>
<evidence type="ECO:0000313" key="2">
    <source>
        <dbReference type="Proteomes" id="UP001264335"/>
    </source>
</evidence>
<evidence type="ECO:0008006" key="3">
    <source>
        <dbReference type="Google" id="ProtNLM"/>
    </source>
</evidence>
<dbReference type="Proteomes" id="UP001264335">
    <property type="component" value="Unassembled WGS sequence"/>
</dbReference>
<gene>
    <name evidence="1" type="ORF">P7D79_15900</name>
</gene>
<dbReference type="RefSeq" id="WP_311932016.1">
    <property type="nucleotide sequence ID" value="NZ_JARPWY010000051.1"/>
</dbReference>
<comment type="caution">
    <text evidence="1">The sequence shown here is derived from an EMBL/GenBank/DDBJ whole genome shotgun (WGS) entry which is preliminary data.</text>
</comment>
<evidence type="ECO:0000313" key="1">
    <source>
        <dbReference type="EMBL" id="MDT2515709.1"/>
    </source>
</evidence>
<protein>
    <recommendedName>
        <fullName evidence="3">HeH/LEM domain-containing protein</fullName>
    </recommendedName>
</protein>
<accession>A0ABD5FB06</accession>